<feature type="compositionally biased region" description="Basic and acidic residues" evidence="1">
    <location>
        <begin position="325"/>
        <end position="352"/>
    </location>
</feature>
<sequence length="381" mass="42618">MPPISEILGVKKFMAHFGGNWENVKPGTTELADYKGGRRRNLELDGDELNMIDLKKEIMEFMGEDSTELANAMQLSCVIESCKFELTTDNALMEMWKKLMPAADRKFHIFVTLDPNYLNLPKPKATQLKSVTQQPKSVTQQPKSKKASEAPTPPRRSSRIVYKSQHEVDVNLEEELLNVDNNTEMETPSVADEVMLTPLSPSGNSTPLPEGVVSSQGSRSAEKILELLKNVPNAAQVLQDCGDVLGMFNQCEVVMRQKLGVDESMVDIDDDIDLGSDADVDVRLGYDPGDNFGPCVKLREDYVSSEEESDGGFDDEDEEFVPPPESEHESENDSHFSSDKEDGEPDVVHEKDVMEEETDEVKKFKELASNIFESEDEEDKD</sequence>
<dbReference type="Proteomes" id="UP000554482">
    <property type="component" value="Unassembled WGS sequence"/>
</dbReference>
<organism evidence="2 3">
    <name type="scientific">Thalictrum thalictroides</name>
    <name type="common">Rue-anemone</name>
    <name type="synonym">Anemone thalictroides</name>
    <dbReference type="NCBI Taxonomy" id="46969"/>
    <lineage>
        <taxon>Eukaryota</taxon>
        <taxon>Viridiplantae</taxon>
        <taxon>Streptophyta</taxon>
        <taxon>Embryophyta</taxon>
        <taxon>Tracheophyta</taxon>
        <taxon>Spermatophyta</taxon>
        <taxon>Magnoliopsida</taxon>
        <taxon>Ranunculales</taxon>
        <taxon>Ranunculaceae</taxon>
        <taxon>Thalictroideae</taxon>
        <taxon>Thalictrum</taxon>
    </lineage>
</organism>
<gene>
    <name evidence="2" type="ORF">FRX31_013999</name>
</gene>
<proteinExistence type="predicted"/>
<feature type="non-terminal residue" evidence="2">
    <location>
        <position position="381"/>
    </location>
</feature>
<name>A0A7J6WG60_THATH</name>
<comment type="caution">
    <text evidence="2">The sequence shown here is derived from an EMBL/GenBank/DDBJ whole genome shotgun (WGS) entry which is preliminary data.</text>
</comment>
<keyword evidence="3" id="KW-1185">Reference proteome</keyword>
<accession>A0A7J6WG60</accession>
<feature type="region of interest" description="Disordered" evidence="1">
    <location>
        <begin position="303"/>
        <end position="381"/>
    </location>
</feature>
<feature type="compositionally biased region" description="Polar residues" evidence="1">
    <location>
        <begin position="128"/>
        <end position="142"/>
    </location>
</feature>
<reference evidence="2 3" key="1">
    <citation type="submission" date="2020-06" db="EMBL/GenBank/DDBJ databases">
        <title>Transcriptomic and genomic resources for Thalictrum thalictroides and T. hernandezii: Facilitating candidate gene discovery in an emerging model plant lineage.</title>
        <authorList>
            <person name="Arias T."/>
            <person name="Riano-Pachon D.M."/>
            <person name="Di Stilio V.S."/>
        </authorList>
    </citation>
    <scope>NUCLEOTIDE SEQUENCE [LARGE SCALE GENOMIC DNA]</scope>
    <source>
        <strain evidence="3">cv. WT478/WT964</strain>
        <tissue evidence="2">Leaves</tissue>
    </source>
</reference>
<dbReference type="EMBL" id="JABWDY010016028">
    <property type="protein sequence ID" value="KAF5196414.1"/>
    <property type="molecule type" value="Genomic_DNA"/>
</dbReference>
<protein>
    <submittedName>
        <fullName evidence="2">Uncharacterized protein</fullName>
    </submittedName>
</protein>
<evidence type="ECO:0000313" key="2">
    <source>
        <dbReference type="EMBL" id="KAF5196414.1"/>
    </source>
</evidence>
<dbReference type="AlphaFoldDB" id="A0A7J6WG60"/>
<evidence type="ECO:0000313" key="3">
    <source>
        <dbReference type="Proteomes" id="UP000554482"/>
    </source>
</evidence>
<feature type="compositionally biased region" description="Acidic residues" evidence="1">
    <location>
        <begin position="303"/>
        <end position="320"/>
    </location>
</feature>
<feature type="region of interest" description="Disordered" evidence="1">
    <location>
        <begin position="128"/>
        <end position="164"/>
    </location>
</feature>
<evidence type="ECO:0000256" key="1">
    <source>
        <dbReference type="SAM" id="MobiDB-lite"/>
    </source>
</evidence>